<dbReference type="RefSeq" id="XP_021119521.1">
    <property type="nucleotide sequence ID" value="XM_021263862.1"/>
</dbReference>
<dbReference type="InterPro" id="IPR007110">
    <property type="entry name" value="Ig-like_dom"/>
</dbReference>
<dbReference type="InterPro" id="IPR003599">
    <property type="entry name" value="Ig_sub"/>
</dbReference>
<dbReference type="SUPFAM" id="SSF48726">
    <property type="entry name" value="Immunoglobulin"/>
    <property type="match status" value="1"/>
</dbReference>
<protein>
    <submittedName>
        <fullName evidence="3">Natural cytotoxicity triggering receptor 3 ligand 1-like</fullName>
    </submittedName>
</protein>
<gene>
    <name evidence="3" type="primary">LOC110350566</name>
</gene>
<dbReference type="SMART" id="SM00409">
    <property type="entry name" value="IG"/>
    <property type="match status" value="1"/>
</dbReference>
<feature type="domain" description="Ig-like" evidence="1">
    <location>
        <begin position="1"/>
        <end position="102"/>
    </location>
</feature>
<dbReference type="PROSITE" id="PS50835">
    <property type="entry name" value="IG_LIKE"/>
    <property type="match status" value="1"/>
</dbReference>
<keyword evidence="2" id="KW-1185">Reference proteome</keyword>
<dbReference type="Gene3D" id="2.60.40.10">
    <property type="entry name" value="Immunoglobulins"/>
    <property type="match status" value="1"/>
</dbReference>
<organism evidence="2 3">
    <name type="scientific">Heterocephalus glaber</name>
    <name type="common">Naked mole rat</name>
    <dbReference type="NCBI Taxonomy" id="10181"/>
    <lineage>
        <taxon>Eukaryota</taxon>
        <taxon>Metazoa</taxon>
        <taxon>Chordata</taxon>
        <taxon>Craniata</taxon>
        <taxon>Vertebrata</taxon>
        <taxon>Euteleostomi</taxon>
        <taxon>Mammalia</taxon>
        <taxon>Eutheria</taxon>
        <taxon>Euarchontoglires</taxon>
        <taxon>Glires</taxon>
        <taxon>Rodentia</taxon>
        <taxon>Hystricomorpha</taxon>
        <taxon>Bathyergidae</taxon>
        <taxon>Heterocephalus</taxon>
    </lineage>
</organism>
<dbReference type="InterPro" id="IPR036179">
    <property type="entry name" value="Ig-like_dom_sf"/>
</dbReference>
<evidence type="ECO:0000313" key="2">
    <source>
        <dbReference type="Proteomes" id="UP000694906"/>
    </source>
</evidence>
<proteinExistence type="predicted"/>
<accession>A0AAX6TCC8</accession>
<sequence length="143" mass="15393">MPGRPQIAPLNGNVTISCKVPGCPRLDTRIMGVTWYRKDPVSEAEVKVFELYGDWQKAFRPGALVSPQRLKRGDASLQLPGVGLGDAGEYRCELTVTPQKAEGRVLLKVLGECLRAVPCSCHGAGPGVGMQLGHVGQRVSVWV</sequence>
<dbReference type="InterPro" id="IPR013783">
    <property type="entry name" value="Ig-like_fold"/>
</dbReference>
<dbReference type="InterPro" id="IPR013106">
    <property type="entry name" value="Ig_V-set"/>
</dbReference>
<dbReference type="GeneID" id="110350566"/>
<evidence type="ECO:0000259" key="1">
    <source>
        <dbReference type="PROSITE" id="PS50835"/>
    </source>
</evidence>
<name>A0AAX6TCC8_HETGA</name>
<reference evidence="3" key="1">
    <citation type="submission" date="2025-08" db="UniProtKB">
        <authorList>
            <consortium name="RefSeq"/>
        </authorList>
    </citation>
    <scope>IDENTIFICATION</scope>
</reference>
<dbReference type="PROSITE" id="PS51257">
    <property type="entry name" value="PROKAR_LIPOPROTEIN"/>
    <property type="match status" value="1"/>
</dbReference>
<evidence type="ECO:0000313" key="3">
    <source>
        <dbReference type="RefSeq" id="XP_021119521.1"/>
    </source>
</evidence>
<dbReference type="Proteomes" id="UP000694906">
    <property type="component" value="Unplaced"/>
</dbReference>
<dbReference type="AlphaFoldDB" id="A0AAX6TCC8"/>
<dbReference type="Pfam" id="PF07686">
    <property type="entry name" value="V-set"/>
    <property type="match status" value="1"/>
</dbReference>